<keyword evidence="2" id="KW-1185">Reference proteome</keyword>
<dbReference type="PROSITE" id="PS51257">
    <property type="entry name" value="PROKAR_LIPOPROTEIN"/>
    <property type="match status" value="1"/>
</dbReference>
<organism evidence="1 2">
    <name type="scientific">Alistipes senegalensis JC50</name>
    <dbReference type="NCBI Taxonomy" id="1033732"/>
    <lineage>
        <taxon>Bacteria</taxon>
        <taxon>Pseudomonadati</taxon>
        <taxon>Bacteroidota</taxon>
        <taxon>Bacteroidia</taxon>
        <taxon>Bacteroidales</taxon>
        <taxon>Rikenellaceae</taxon>
        <taxon>Alistipes</taxon>
    </lineage>
</organism>
<accession>A0ABY5V4A7</accession>
<dbReference type="EMBL" id="CP102252">
    <property type="protein sequence ID" value="UWN64443.1"/>
    <property type="molecule type" value="Genomic_DNA"/>
</dbReference>
<evidence type="ECO:0008006" key="3">
    <source>
        <dbReference type="Google" id="ProtNLM"/>
    </source>
</evidence>
<evidence type="ECO:0000313" key="1">
    <source>
        <dbReference type="EMBL" id="UWN64443.1"/>
    </source>
</evidence>
<gene>
    <name evidence="1" type="ORF">NQ519_11850</name>
</gene>
<protein>
    <recommendedName>
        <fullName evidence="3">Tetratricopeptide repeat protein</fullName>
    </recommendedName>
</protein>
<dbReference type="SUPFAM" id="SSF48452">
    <property type="entry name" value="TPR-like"/>
    <property type="match status" value="1"/>
</dbReference>
<dbReference type="InterPro" id="IPR011990">
    <property type="entry name" value="TPR-like_helical_dom_sf"/>
</dbReference>
<dbReference type="Proteomes" id="UP001058267">
    <property type="component" value="Chromosome"/>
</dbReference>
<name>A0ABY5V4A7_9BACT</name>
<reference evidence="1" key="1">
    <citation type="journal article" date="2022" name="Cell">
        <title>Design, construction, and in vivo augmentation of a complex gut microbiome.</title>
        <authorList>
            <person name="Cheng A.G."/>
            <person name="Ho P.Y."/>
            <person name="Aranda-Diaz A."/>
            <person name="Jain S."/>
            <person name="Yu F.B."/>
            <person name="Meng X."/>
            <person name="Wang M."/>
            <person name="Iakiviak M."/>
            <person name="Nagashima K."/>
            <person name="Zhao A."/>
            <person name="Murugkar P."/>
            <person name="Patil A."/>
            <person name="Atabakhsh K."/>
            <person name="Weakley A."/>
            <person name="Yan J."/>
            <person name="Brumbaugh A.R."/>
            <person name="Higginbottom S."/>
            <person name="Dimas A."/>
            <person name="Shiver A.L."/>
            <person name="Deutschbauer A."/>
            <person name="Neff N."/>
            <person name="Sonnenburg J.L."/>
            <person name="Huang K.C."/>
            <person name="Fischbach M.A."/>
        </authorList>
    </citation>
    <scope>NUCLEOTIDE SEQUENCE</scope>
    <source>
        <strain evidence="1">JC50</strain>
    </source>
</reference>
<evidence type="ECO:0000313" key="2">
    <source>
        <dbReference type="Proteomes" id="UP001058267"/>
    </source>
</evidence>
<proteinExistence type="predicted"/>
<sequence>MKAMMKHTSVGLLAVLLAGCAVTSRLERRQSRALAEYAPCEQAAPKPAEKRNYMTVQHDSTTYYIAEAAKDENGETVANFRLDEVVVVAKSRTLPERKGKVLVDFVVRLPKELQGGCRSIVVVPHLHKAEGAVPLQELSIRGGLFSRVQDRNYWQFAQYVRLFRPDAAGEQRAFERFVKHPYPEGVRLDSIVEGAHDLSYYYSQEVPTRSEGKTMLLTLHGAVVALDGSRYDLPPLDTLRYHISSMLSFADTTTRYVTKIIEKYAVVNDRNYLSFRVNDVRIIDTLGDNAAQLARIESLMEELVEQREFHVDSIVLTASASPEGGYAQNERLARGRAAALKQRFGRRFGRQVDTLLCVRWVAEDWDELARLIAADGTIAERDAILGLLRTIGNPDRREAELRRRFPKQYRDIREWLYPLLRAVNFKYDLRRVGMVKDTIHTTVPDTLYARGVELLNEREYNGALRILRPYEDRNTAVAMLSLGHDEQAYEVLCRLKEEATVEYLKAVACARMGRVEEGKAAFRRACELQPNFEYRGNLDPEIRELITIQ</sequence>